<dbReference type="GO" id="GO:0055087">
    <property type="term" value="C:Ski complex"/>
    <property type="evidence" value="ECO:0007669"/>
    <property type="project" value="TreeGrafter"/>
</dbReference>
<evidence type="ECO:0000256" key="4">
    <source>
        <dbReference type="ARBA" id="ARBA00022840"/>
    </source>
</evidence>
<dbReference type="CDD" id="cd18795">
    <property type="entry name" value="SF2_C_Ski2"/>
    <property type="match status" value="1"/>
</dbReference>
<keyword evidence="4" id="KW-0067">ATP-binding</keyword>
<evidence type="ECO:0000256" key="1">
    <source>
        <dbReference type="ARBA" id="ARBA00022741"/>
    </source>
</evidence>
<dbReference type="SMART" id="SM01142">
    <property type="entry name" value="DSHCT"/>
    <property type="match status" value="1"/>
</dbReference>
<dbReference type="Pfam" id="PF08148">
    <property type="entry name" value="DSHCT"/>
    <property type="match status" value="1"/>
</dbReference>
<organism evidence="7">
    <name type="scientific">viral metagenome</name>
    <dbReference type="NCBI Taxonomy" id="1070528"/>
    <lineage>
        <taxon>unclassified sequences</taxon>
        <taxon>metagenomes</taxon>
        <taxon>organismal metagenomes</taxon>
    </lineage>
</organism>
<dbReference type="GO" id="GO:0004386">
    <property type="term" value="F:helicase activity"/>
    <property type="evidence" value="ECO:0007669"/>
    <property type="project" value="UniProtKB-KW"/>
</dbReference>
<proteinExistence type="predicted"/>
<reference evidence="7" key="1">
    <citation type="journal article" date="2020" name="Nature">
        <title>Giant virus diversity and host interactions through global metagenomics.</title>
        <authorList>
            <person name="Schulz F."/>
            <person name="Roux S."/>
            <person name="Paez-Espino D."/>
            <person name="Jungbluth S."/>
            <person name="Walsh D.A."/>
            <person name="Denef V.J."/>
            <person name="McMahon K.D."/>
            <person name="Konstantinidis K.T."/>
            <person name="Eloe-Fadrosh E.A."/>
            <person name="Kyrpides N.C."/>
            <person name="Woyke T."/>
        </authorList>
    </citation>
    <scope>NUCLEOTIDE SEQUENCE</scope>
    <source>
        <strain evidence="7">GVMAG-S-3300013286-35</strain>
    </source>
</reference>
<dbReference type="InterPro" id="IPR001650">
    <property type="entry name" value="Helicase_C-like"/>
</dbReference>
<evidence type="ECO:0000259" key="6">
    <source>
        <dbReference type="PROSITE" id="PS51194"/>
    </source>
</evidence>
<evidence type="ECO:0000256" key="2">
    <source>
        <dbReference type="ARBA" id="ARBA00022801"/>
    </source>
</evidence>
<evidence type="ECO:0000313" key="7">
    <source>
        <dbReference type="EMBL" id="QHU22168.1"/>
    </source>
</evidence>
<feature type="domain" description="Helicase ATP-binding" evidence="5">
    <location>
        <begin position="36"/>
        <end position="203"/>
    </location>
</feature>
<dbReference type="SMART" id="SM00490">
    <property type="entry name" value="HELICc"/>
    <property type="match status" value="1"/>
</dbReference>
<dbReference type="GO" id="GO:0003676">
    <property type="term" value="F:nucleic acid binding"/>
    <property type="evidence" value="ECO:0007669"/>
    <property type="project" value="InterPro"/>
</dbReference>
<dbReference type="AlphaFoldDB" id="A0A6C0L0U8"/>
<sequence length="815" mass="92895">MAFLKTIDPKGICADFPATLAYTYPYPLDPFQQHAVAAIHREENVLVTAKTGSGKTLVGEYQIHYSLAKGRRVFYTTPIKSLSNQKFHDLKKIFPSVGILTGDIKFKPDAQVVIMTTEILRNMLYKRKASTASLGISSNISLDDLDAVVFDEVHYINNPQRGKVWEETLILLPPEIRLILLSATLSAPEAFATWIGDLKQKPCVLISTLYRIVPLTHYVLRGDEMVCIMDAKDKYEDSMYRGWLNWRDGVQGASDKFKQKVKDARAGGTEGAIDGKVVVESFLHQMNSTINMLSEKSLLPALFFVFSRKQCEQYAKKIESTLIDSSDAAAVKHIIEFHLHRYESVKNTYQYTVISELLMRGIAYHHSGLMPLLKEIIEILFARGLVKVLFCTETFAVGINMPTKTAVFLDYHKFDDNSRGQRCLFTDEYLQMAGRAGRRGIDKVGTVLYLPQRKPAFPEEVKGMMSGSTRAIQSRMDFHYDFLLKTMQSGELRWLSILKDSYWYKQRMVIRDMLVKEQKILEDDVVKTRGLISETDYAELKERADLEEQIKTSVNAKKKAAQKRLVTWQAAHEGPRWTSAWQLLPQLMRLEQAVESKKADIASCEEISSTVEPRLQFLVEAGFLKDVTDATTISKENLTLRGILATEVNESHSLLTAEVYVQDLMKDFDAELILCVLAAFVNEKMDSGAALTVEQLRVPQKIKDMLYTIDGVAKKFQEIESACGIPYDNYWDLNTAWIEPLWRWLQGDTAPYLCLNYGMYEGNLTRTILRMGNIADEWIALATYCEHTEMVQRMTTIKEKLLREIVISDSLYLRV</sequence>
<keyword evidence="2" id="KW-0378">Hydrolase</keyword>
<dbReference type="GO" id="GO:0016787">
    <property type="term" value="F:hydrolase activity"/>
    <property type="evidence" value="ECO:0007669"/>
    <property type="project" value="UniProtKB-KW"/>
</dbReference>
<dbReference type="PROSITE" id="PS51192">
    <property type="entry name" value="HELICASE_ATP_BIND_1"/>
    <property type="match status" value="1"/>
</dbReference>
<dbReference type="EMBL" id="MN740999">
    <property type="protein sequence ID" value="QHU22168.1"/>
    <property type="molecule type" value="Genomic_DNA"/>
</dbReference>
<dbReference type="Gene3D" id="3.40.50.300">
    <property type="entry name" value="P-loop containing nucleotide triphosphate hydrolases"/>
    <property type="match status" value="2"/>
</dbReference>
<dbReference type="PROSITE" id="PS51194">
    <property type="entry name" value="HELICASE_CTER"/>
    <property type="match status" value="1"/>
</dbReference>
<dbReference type="SUPFAM" id="SSF52540">
    <property type="entry name" value="P-loop containing nucleoside triphosphate hydrolases"/>
    <property type="match status" value="1"/>
</dbReference>
<protein>
    <recommendedName>
        <fullName evidence="8">Helicase</fullName>
    </recommendedName>
</protein>
<dbReference type="Gene3D" id="1.10.3380.30">
    <property type="match status" value="1"/>
</dbReference>
<dbReference type="Pfam" id="PF00270">
    <property type="entry name" value="DEAD"/>
    <property type="match status" value="1"/>
</dbReference>
<feature type="domain" description="Helicase C-terminal" evidence="6">
    <location>
        <begin position="310"/>
        <end position="488"/>
    </location>
</feature>
<evidence type="ECO:0000256" key="3">
    <source>
        <dbReference type="ARBA" id="ARBA00022806"/>
    </source>
</evidence>
<keyword evidence="1" id="KW-0547">Nucleotide-binding</keyword>
<dbReference type="PANTHER" id="PTHR12131:SF1">
    <property type="entry name" value="ATP-DEPENDENT RNA HELICASE SUPV3L1, MITOCHONDRIAL-RELATED"/>
    <property type="match status" value="1"/>
</dbReference>
<dbReference type="InterPro" id="IPR011545">
    <property type="entry name" value="DEAD/DEAH_box_helicase_dom"/>
</dbReference>
<dbReference type="InterPro" id="IPR027417">
    <property type="entry name" value="P-loop_NTPase"/>
</dbReference>
<accession>A0A6C0L0U8</accession>
<dbReference type="GO" id="GO:0070478">
    <property type="term" value="P:nuclear-transcribed mRNA catabolic process, 3'-5' exonucleolytic nonsense-mediated decay"/>
    <property type="evidence" value="ECO:0007669"/>
    <property type="project" value="TreeGrafter"/>
</dbReference>
<dbReference type="InterPro" id="IPR014001">
    <property type="entry name" value="Helicase_ATP-bd"/>
</dbReference>
<name>A0A6C0L0U8_9ZZZZ</name>
<dbReference type="GO" id="GO:0005524">
    <property type="term" value="F:ATP binding"/>
    <property type="evidence" value="ECO:0007669"/>
    <property type="project" value="UniProtKB-KW"/>
</dbReference>
<dbReference type="InterPro" id="IPR012961">
    <property type="entry name" value="Ski2/MTR4_C"/>
</dbReference>
<dbReference type="Pfam" id="PF00271">
    <property type="entry name" value="Helicase_C"/>
    <property type="match status" value="1"/>
</dbReference>
<dbReference type="PANTHER" id="PTHR12131">
    <property type="entry name" value="ATP-DEPENDENT RNA AND DNA HELICASE"/>
    <property type="match status" value="1"/>
</dbReference>
<dbReference type="InterPro" id="IPR050699">
    <property type="entry name" value="RNA-DNA_Helicase"/>
</dbReference>
<dbReference type="SMART" id="SM00487">
    <property type="entry name" value="DEXDc"/>
    <property type="match status" value="1"/>
</dbReference>
<keyword evidence="3" id="KW-0347">Helicase</keyword>
<evidence type="ECO:0008006" key="8">
    <source>
        <dbReference type="Google" id="ProtNLM"/>
    </source>
</evidence>
<evidence type="ECO:0000259" key="5">
    <source>
        <dbReference type="PROSITE" id="PS51192"/>
    </source>
</evidence>